<dbReference type="SUPFAM" id="SSF51182">
    <property type="entry name" value="RmlC-like cupins"/>
    <property type="match status" value="1"/>
</dbReference>
<evidence type="ECO:0008006" key="3">
    <source>
        <dbReference type="Google" id="ProtNLM"/>
    </source>
</evidence>
<dbReference type="Gene3D" id="2.60.120.10">
    <property type="entry name" value="Jelly Rolls"/>
    <property type="match status" value="1"/>
</dbReference>
<keyword evidence="2" id="KW-1185">Reference proteome</keyword>
<dbReference type="EMBL" id="JAAFGS010000007">
    <property type="protein sequence ID" value="NGZ77262.1"/>
    <property type="molecule type" value="Genomic_DNA"/>
</dbReference>
<name>A0ABX0FE96_9BACL</name>
<dbReference type="InterPro" id="IPR014710">
    <property type="entry name" value="RmlC-like_jellyroll"/>
</dbReference>
<gene>
    <name evidence="1" type="ORF">GYN08_18380</name>
</gene>
<evidence type="ECO:0000313" key="2">
    <source>
        <dbReference type="Proteomes" id="UP000800303"/>
    </source>
</evidence>
<accession>A0ABX0FE96</accession>
<organism evidence="1 2">
    <name type="scientific">Saccharibacillus alkalitolerans</name>
    <dbReference type="NCBI Taxonomy" id="2705290"/>
    <lineage>
        <taxon>Bacteria</taxon>
        <taxon>Bacillati</taxon>
        <taxon>Bacillota</taxon>
        <taxon>Bacilli</taxon>
        <taxon>Bacillales</taxon>
        <taxon>Paenibacillaceae</taxon>
        <taxon>Saccharibacillus</taxon>
    </lineage>
</organism>
<comment type="caution">
    <text evidence="1">The sequence shown here is derived from an EMBL/GenBank/DDBJ whole genome shotgun (WGS) entry which is preliminary data.</text>
</comment>
<sequence length="61" mass="6988">MQSEMFIDFRDVRVKLAQGGLFVVPKGVEHKPFAERECRIESMCIFADAHRASCVFVLREG</sequence>
<evidence type="ECO:0000313" key="1">
    <source>
        <dbReference type="EMBL" id="NGZ77262.1"/>
    </source>
</evidence>
<proteinExistence type="predicted"/>
<reference evidence="1 2" key="1">
    <citation type="submission" date="2020-01" db="EMBL/GenBank/DDBJ databases">
        <title>Polyphasic characterisation and genomic insights into a novel alkali tolerant bacterium VR-M41.</title>
        <authorList>
            <person name="Vemuluri V.R."/>
        </authorList>
    </citation>
    <scope>NUCLEOTIDE SEQUENCE [LARGE SCALE GENOMIC DNA]</scope>
    <source>
        <strain evidence="1 2">VR-M41</strain>
    </source>
</reference>
<dbReference type="InterPro" id="IPR011051">
    <property type="entry name" value="RmlC_Cupin_sf"/>
</dbReference>
<protein>
    <recommendedName>
        <fullName evidence="3">Cupin</fullName>
    </recommendedName>
</protein>
<dbReference type="Proteomes" id="UP000800303">
    <property type="component" value="Unassembled WGS sequence"/>
</dbReference>